<keyword evidence="2" id="KW-1185">Reference proteome</keyword>
<gene>
    <name evidence="1" type="ORF">BN2475_670029</name>
</gene>
<organism evidence="1 2">
    <name type="scientific">Paraburkholderia ribeironis</name>
    <dbReference type="NCBI Taxonomy" id="1247936"/>
    <lineage>
        <taxon>Bacteria</taxon>
        <taxon>Pseudomonadati</taxon>
        <taxon>Pseudomonadota</taxon>
        <taxon>Betaproteobacteria</taxon>
        <taxon>Burkholderiales</taxon>
        <taxon>Burkholderiaceae</taxon>
        <taxon>Paraburkholderia</taxon>
    </lineage>
</organism>
<dbReference type="Proteomes" id="UP000187012">
    <property type="component" value="Unassembled WGS sequence"/>
</dbReference>
<reference evidence="1 2" key="1">
    <citation type="submission" date="2016-12" db="EMBL/GenBank/DDBJ databases">
        <authorList>
            <person name="Song W.-J."/>
            <person name="Kurnit D.M."/>
        </authorList>
    </citation>
    <scope>NUCLEOTIDE SEQUENCE [LARGE SCALE GENOMIC DNA]</scope>
    <source>
        <strain evidence="1 2">STM7296</strain>
    </source>
</reference>
<protein>
    <submittedName>
        <fullName evidence="1">Uncharacterized protein</fullName>
    </submittedName>
</protein>
<sequence>MVAVGPERDAEPVRSFRSFMKELHELADWLKQVGISTVGGPPRGSTTRLRLLPILPRSVGFGPVCAPGGWPPLRRRCWLDSSRFGRVRVGA</sequence>
<name>A0A1N7SGP3_9BURK</name>
<evidence type="ECO:0000313" key="1">
    <source>
        <dbReference type="EMBL" id="SIT46578.1"/>
    </source>
</evidence>
<evidence type="ECO:0000313" key="2">
    <source>
        <dbReference type="Proteomes" id="UP000187012"/>
    </source>
</evidence>
<accession>A0A1N7SGP3</accession>
<dbReference type="EMBL" id="CYGX02000067">
    <property type="protein sequence ID" value="SIT46578.1"/>
    <property type="molecule type" value="Genomic_DNA"/>
</dbReference>
<proteinExistence type="predicted"/>
<dbReference type="AlphaFoldDB" id="A0A1N7SGP3"/>